<dbReference type="InterPro" id="IPR021295">
    <property type="entry name" value="DUF2867"/>
</dbReference>
<evidence type="ECO:0000313" key="1">
    <source>
        <dbReference type="EMBL" id="MFA0569441.1"/>
    </source>
</evidence>
<gene>
    <name evidence="1" type="ORF">AB4566_14305</name>
</gene>
<dbReference type="Pfam" id="PF11066">
    <property type="entry name" value="DUF2867"/>
    <property type="match status" value="1"/>
</dbReference>
<protein>
    <submittedName>
        <fullName evidence="1">DUF2867 domain-containing protein</fullName>
    </submittedName>
</protein>
<accession>A0ABV4NE57</accession>
<dbReference type="EMBL" id="JBFRUW010000054">
    <property type="protein sequence ID" value="MFA0569441.1"/>
    <property type="molecule type" value="Genomic_DNA"/>
</dbReference>
<dbReference type="Proteomes" id="UP001570417">
    <property type="component" value="Unassembled WGS sequence"/>
</dbReference>
<keyword evidence="2" id="KW-1185">Reference proteome</keyword>
<organism evidence="1 2">
    <name type="scientific">Vibrio gallaecicus</name>
    <dbReference type="NCBI Taxonomy" id="552386"/>
    <lineage>
        <taxon>Bacteria</taxon>
        <taxon>Pseudomonadati</taxon>
        <taxon>Pseudomonadota</taxon>
        <taxon>Gammaproteobacteria</taxon>
        <taxon>Vibrionales</taxon>
        <taxon>Vibrionaceae</taxon>
        <taxon>Vibrio</taxon>
    </lineage>
</organism>
<proteinExistence type="predicted"/>
<evidence type="ECO:0000313" key="2">
    <source>
        <dbReference type="Proteomes" id="UP001570417"/>
    </source>
</evidence>
<reference evidence="1 2" key="1">
    <citation type="journal article" date="2024" name="ISME J.">
        <title>Tailless and filamentous prophages are predominant in marine Vibrio.</title>
        <authorList>
            <person name="Steensen K."/>
            <person name="Seneca J."/>
            <person name="Bartlau N."/>
            <person name="Yu X.A."/>
            <person name="Hussain F.A."/>
            <person name="Polz M.F."/>
        </authorList>
    </citation>
    <scope>NUCLEOTIDE SEQUENCE [LARGE SCALE GENOMIC DNA]</scope>
    <source>
        <strain evidence="1 2">10N.222.51.A1</strain>
    </source>
</reference>
<name>A0ABV4NE57_9VIBR</name>
<comment type="caution">
    <text evidence="1">The sequence shown here is derived from an EMBL/GenBank/DDBJ whole genome shotgun (WGS) entry which is preliminary data.</text>
</comment>
<sequence length="169" mass="19005">MHQLPDNADIRSHLEDAYFADSFHTDIQYHGQSAMDVYIDLMQATPKWVTTLMALRNRIVGLFGLKNLGSMTEIDRTKSAADYQVGDKVGIFSLYSKSASEVIVEDRDKHLNVKLSFTIEPNGNKAKVHATSVVHVNNRLGRVYMFFVGPVHKIIVPNSLKQLPYAILS</sequence>